<dbReference type="AlphaFoldDB" id="A0ABD2CA61"/>
<gene>
    <name evidence="1" type="ORF">V1477_009580</name>
</gene>
<protein>
    <submittedName>
        <fullName evidence="1">Uncharacterized protein</fullName>
    </submittedName>
</protein>
<sequence>MFPVFLSDMSDNDVEGSLVTIITTPHHYGALKPDATFMETSTIRLSTHFRDERPTSSHHCNGFPWFFFAERLVTGLVTGDSKYSKRGWLKPPVDRKRYNDERTVRNDRGRCGRVNYNDSTYFNEILCSLIDDYVTLVSLHDILVLIRMDPDSKGTLNVYTKDCLIGALSSQQILLFGGGINVYKEKEKKNTAIDIFIDEHFPYHNYLRLVQE</sequence>
<evidence type="ECO:0000313" key="2">
    <source>
        <dbReference type="Proteomes" id="UP001607303"/>
    </source>
</evidence>
<dbReference type="Proteomes" id="UP001607303">
    <property type="component" value="Unassembled WGS sequence"/>
</dbReference>
<keyword evidence="2" id="KW-1185">Reference proteome</keyword>
<accession>A0ABD2CA61</accession>
<comment type="caution">
    <text evidence="1">The sequence shown here is derived from an EMBL/GenBank/DDBJ whole genome shotgun (WGS) entry which is preliminary data.</text>
</comment>
<dbReference type="EMBL" id="JAYRBN010000058">
    <property type="protein sequence ID" value="KAL2741951.1"/>
    <property type="molecule type" value="Genomic_DNA"/>
</dbReference>
<reference evidence="1 2" key="1">
    <citation type="journal article" date="2024" name="Ann. Entomol. Soc. Am.">
        <title>Genomic analyses of the southern and eastern yellowjacket wasps (Hymenoptera: Vespidae) reveal evolutionary signatures of social life.</title>
        <authorList>
            <person name="Catto M.A."/>
            <person name="Caine P.B."/>
            <person name="Orr S.E."/>
            <person name="Hunt B.G."/>
            <person name="Goodisman M.A.D."/>
        </authorList>
    </citation>
    <scope>NUCLEOTIDE SEQUENCE [LARGE SCALE GENOMIC DNA]</scope>
    <source>
        <strain evidence="1">232</strain>
        <tissue evidence="1">Head and thorax</tissue>
    </source>
</reference>
<proteinExistence type="predicted"/>
<evidence type="ECO:0000313" key="1">
    <source>
        <dbReference type="EMBL" id="KAL2741951.1"/>
    </source>
</evidence>
<organism evidence="1 2">
    <name type="scientific">Vespula maculifrons</name>
    <name type="common">Eastern yellow jacket</name>
    <name type="synonym">Wasp</name>
    <dbReference type="NCBI Taxonomy" id="7453"/>
    <lineage>
        <taxon>Eukaryota</taxon>
        <taxon>Metazoa</taxon>
        <taxon>Ecdysozoa</taxon>
        <taxon>Arthropoda</taxon>
        <taxon>Hexapoda</taxon>
        <taxon>Insecta</taxon>
        <taxon>Pterygota</taxon>
        <taxon>Neoptera</taxon>
        <taxon>Endopterygota</taxon>
        <taxon>Hymenoptera</taxon>
        <taxon>Apocrita</taxon>
        <taxon>Aculeata</taxon>
        <taxon>Vespoidea</taxon>
        <taxon>Vespidae</taxon>
        <taxon>Vespinae</taxon>
        <taxon>Vespula</taxon>
    </lineage>
</organism>
<name>A0ABD2CA61_VESMC</name>